<accession>A0A7N0UGX4</accession>
<name>A0A7N0UGX4_KALFE</name>
<evidence type="ECO:0000313" key="2">
    <source>
        <dbReference type="Proteomes" id="UP000594263"/>
    </source>
</evidence>
<keyword evidence="2" id="KW-1185">Reference proteome</keyword>
<dbReference type="EnsemblPlants" id="Kaladp0067s0226.1.v1.1">
    <property type="protein sequence ID" value="Kaladp0067s0226.1.v1.1.CDS.1"/>
    <property type="gene ID" value="Kaladp0067s0226.v1.1"/>
</dbReference>
<reference evidence="1" key="1">
    <citation type="submission" date="2021-01" db="UniProtKB">
        <authorList>
            <consortium name="EnsemblPlants"/>
        </authorList>
    </citation>
    <scope>IDENTIFICATION</scope>
</reference>
<dbReference type="Gramene" id="Kaladp0067s0226.1.v1.1">
    <property type="protein sequence ID" value="Kaladp0067s0226.1.v1.1.CDS.1"/>
    <property type="gene ID" value="Kaladp0067s0226.v1.1"/>
</dbReference>
<dbReference type="AlphaFoldDB" id="A0A7N0UGX4"/>
<evidence type="ECO:0000313" key="1">
    <source>
        <dbReference type="EnsemblPlants" id="Kaladp0067s0226.1.v1.1.CDS.1"/>
    </source>
</evidence>
<dbReference type="Proteomes" id="UP000594263">
    <property type="component" value="Unplaced"/>
</dbReference>
<proteinExistence type="predicted"/>
<sequence length="86" mass="8758">MGFRAVWVAQDLGHRPLPTSRFRSGAGGSRRWPLLGQNRLVLGGVGLVRPGAATVSTLLPCSGASGSSARLSFLGCPADSSAPPAD</sequence>
<protein>
    <submittedName>
        <fullName evidence="1">Uncharacterized protein</fullName>
    </submittedName>
</protein>
<organism evidence="1 2">
    <name type="scientific">Kalanchoe fedtschenkoi</name>
    <name type="common">Lavender scallops</name>
    <name type="synonym">South American air plant</name>
    <dbReference type="NCBI Taxonomy" id="63787"/>
    <lineage>
        <taxon>Eukaryota</taxon>
        <taxon>Viridiplantae</taxon>
        <taxon>Streptophyta</taxon>
        <taxon>Embryophyta</taxon>
        <taxon>Tracheophyta</taxon>
        <taxon>Spermatophyta</taxon>
        <taxon>Magnoliopsida</taxon>
        <taxon>eudicotyledons</taxon>
        <taxon>Gunneridae</taxon>
        <taxon>Pentapetalae</taxon>
        <taxon>Saxifragales</taxon>
        <taxon>Crassulaceae</taxon>
        <taxon>Kalanchoe</taxon>
    </lineage>
</organism>